<dbReference type="Pfam" id="PF00805">
    <property type="entry name" value="Pentapeptide"/>
    <property type="match status" value="1"/>
</dbReference>
<dbReference type="Gene3D" id="3.40.50.300">
    <property type="entry name" value="P-loop containing nucleotide triphosphate hydrolases"/>
    <property type="match status" value="1"/>
</dbReference>
<sequence>MAKFTEIETEILKRVTDDRLRSSLEKIREAMEDIWADDAPRIIQDYTDHGIKHSERLADFASKLLQANGGRNLSAQETYLLLAGIYLHDIGMQCDVVKFPKIKERAETLGAEFEVEFTAKTASKYGIEEQKAVRKNHQYLTAAWVDHANRTGETVLGHAAKTIPEELVDDLMDVCKHHAKLPITDCPLNFKFDPTERKQLVASLLRFSDELDVDGRRVSIETVKNFSLDPHNSIHWWLHNRTKVIFSTRNTIIMTIRLHPDDIKQYGSYIHEAFITEFQTKNRPILSVLARDGIPIVISDDSKVVEHDRAERLPFKIVQALEVIQQEHNPLIELAEEVRTWLRAIRYEVSDLQKRDDRTVDMVATLELGTVKQRVLVRCIGGEITSKDVDSLDKVLDRKTPQGWLISDKRVSNGARNRVAGDDAFRIFNLSDFLRQMVWGPYFDALKALVEKSQIPSLYVDFGCYKQIMDASGNIIDEEKYPSLDEYIDNWLTERGKMHISLLGEFGTGKTWFCRHYAYRRLESYLKDPVNERLPVLITLRSFAKAMTAQQLINDALLEQYRLPFVGSAFEVFQEMNRRGKLLLILDGFDEMARQVDYQTVVDNFWELANLVKEGSKVILTSRTEYFRWAKESEKILGGEEFGRCKIQLSPPKFEVLNLEPFNDDQIRQVIKLRLGAKDGAPVAERILNKPNLAGMARKPVLIELLLAALNEVSSDVLENPAEVYLYATNKLLLRNIDTKRTFTSTSDKLYFLCELAWEMIDSGELRIHYAEIPGRINKYFEQKIKDRHDLDNWDFDLRSQTLLHRDAAGYYEFAHKSLAEYFVALKFAAELGCLSPAFMQNYCEADGQPCLIPIKQKNITELAETFGAIALTDSRMYAVRDLLYEMVAENAAKRLWDVVNETKGKTPEQVKYAGGNAATLLMLKGESFSKAKLSHTVLQGADLRGVKLLELQDCNLSEADIRGSKFSEDALKSAKLNQTQINIILFVENDQKKASEILNHIFCNKEHGNALKGLGISIVYPVEFDDLKKTVVIIPLGINNCDFWVEAKKNLLQSPIINQVAFYDTEREILKRYLSEEKLNIIFKQELDSSCWWQHNYRKSDKNSKSA</sequence>
<dbReference type="InterPro" id="IPR054557">
    <property type="entry name" value="NA-iREase1_dom"/>
</dbReference>
<dbReference type="Pfam" id="PF24391">
    <property type="entry name" value="HD-CE"/>
    <property type="match status" value="1"/>
</dbReference>
<dbReference type="SUPFAM" id="SSF52540">
    <property type="entry name" value="P-loop containing nucleoside triphosphate hydrolases"/>
    <property type="match status" value="1"/>
</dbReference>
<feature type="domain" description="NACHT" evidence="1">
    <location>
        <begin position="498"/>
        <end position="624"/>
    </location>
</feature>
<name>A0A8B3S558_9EURY</name>
<evidence type="ECO:0000313" key="3">
    <source>
        <dbReference type="Proteomes" id="UP000291831"/>
    </source>
</evidence>
<evidence type="ECO:0000259" key="1">
    <source>
        <dbReference type="PROSITE" id="PS50837"/>
    </source>
</evidence>
<reference evidence="3" key="1">
    <citation type="submission" date="2019-01" db="EMBL/GenBank/DDBJ databases">
        <title>Anaerobic oxidation of ethane by archaea from a marine hydrocarbon seep.</title>
        <authorList>
            <person name="Musat F."/>
        </authorList>
    </citation>
    <scope>NUCLEOTIDE SEQUENCE [LARGE SCALE GENOMIC DNA]</scope>
</reference>
<protein>
    <recommendedName>
        <fullName evidence="1">NACHT domain-containing protein</fullName>
    </recommendedName>
</protein>
<dbReference type="Gene3D" id="1.10.3210.10">
    <property type="entry name" value="Hypothetical protein af1432"/>
    <property type="match status" value="1"/>
</dbReference>
<dbReference type="EMBL" id="RPGO01000004">
    <property type="protein sequence ID" value="RZB32887.1"/>
    <property type="molecule type" value="Genomic_DNA"/>
</dbReference>
<dbReference type="Pfam" id="PF05729">
    <property type="entry name" value="NACHT"/>
    <property type="match status" value="1"/>
</dbReference>
<accession>A0A8B3S558</accession>
<dbReference type="InterPro" id="IPR056471">
    <property type="entry name" value="HD-CE"/>
</dbReference>
<dbReference type="Proteomes" id="UP000291831">
    <property type="component" value="Unassembled WGS sequence"/>
</dbReference>
<dbReference type="InterPro" id="IPR007111">
    <property type="entry name" value="NACHT_NTPase"/>
</dbReference>
<dbReference type="InterPro" id="IPR027417">
    <property type="entry name" value="P-loop_NTPase"/>
</dbReference>
<dbReference type="PROSITE" id="PS50837">
    <property type="entry name" value="NACHT"/>
    <property type="match status" value="1"/>
</dbReference>
<comment type="caution">
    <text evidence="2">The sequence shown here is derived from an EMBL/GenBank/DDBJ whole genome shotgun (WGS) entry which is preliminary data.</text>
</comment>
<dbReference type="SUPFAM" id="SSF141571">
    <property type="entry name" value="Pentapeptide repeat-like"/>
    <property type="match status" value="1"/>
</dbReference>
<proteinExistence type="predicted"/>
<dbReference type="PANTHER" id="PTHR46844">
    <property type="entry name" value="SLR5058 PROTEIN"/>
    <property type="match status" value="1"/>
</dbReference>
<dbReference type="Gene3D" id="2.160.20.80">
    <property type="entry name" value="E3 ubiquitin-protein ligase SopA"/>
    <property type="match status" value="1"/>
</dbReference>
<dbReference type="Pfam" id="PF22722">
    <property type="entry name" value="NA-iREase1"/>
    <property type="match status" value="1"/>
</dbReference>
<dbReference type="InterPro" id="IPR001646">
    <property type="entry name" value="5peptide_repeat"/>
</dbReference>
<evidence type="ECO:0000313" key="2">
    <source>
        <dbReference type="EMBL" id="RZB32887.1"/>
    </source>
</evidence>
<dbReference type="PANTHER" id="PTHR46844:SF1">
    <property type="entry name" value="SLR5058 PROTEIN"/>
    <property type="match status" value="1"/>
</dbReference>
<dbReference type="AlphaFoldDB" id="A0A8B3S558"/>
<dbReference type="SUPFAM" id="SSF109604">
    <property type="entry name" value="HD-domain/PDEase-like"/>
    <property type="match status" value="1"/>
</dbReference>
<gene>
    <name evidence="2" type="ORF">AEth_00233</name>
</gene>
<organism evidence="2 3">
    <name type="scientific">Candidatus Argoarchaeum ethanivorans</name>
    <dbReference type="NCBI Taxonomy" id="2608793"/>
    <lineage>
        <taxon>Archaea</taxon>
        <taxon>Methanobacteriati</taxon>
        <taxon>Methanobacteriota</taxon>
        <taxon>Stenosarchaea group</taxon>
        <taxon>Methanomicrobia</taxon>
        <taxon>Methanosarcinales</taxon>
        <taxon>Methanosarcinales incertae sedis</taxon>
        <taxon>GOM Arc I cluster</taxon>
        <taxon>Candidatus Argoarchaeum</taxon>
    </lineage>
</organism>